<keyword evidence="1" id="KW-0812">Transmembrane</keyword>
<keyword evidence="1" id="KW-1133">Transmembrane helix</keyword>
<keyword evidence="1" id="KW-0472">Membrane</keyword>
<protein>
    <submittedName>
        <fullName evidence="2">Uncharacterized protein</fullName>
    </submittedName>
</protein>
<feature type="transmembrane region" description="Helical" evidence="1">
    <location>
        <begin position="164"/>
        <end position="183"/>
    </location>
</feature>
<keyword evidence="3" id="KW-1185">Reference proteome</keyword>
<comment type="caution">
    <text evidence="2">The sequence shown here is derived from an EMBL/GenBank/DDBJ whole genome shotgun (WGS) entry which is preliminary data.</text>
</comment>
<feature type="transmembrane region" description="Helical" evidence="1">
    <location>
        <begin position="203"/>
        <end position="222"/>
    </location>
</feature>
<evidence type="ECO:0000313" key="2">
    <source>
        <dbReference type="EMBL" id="CAD6193565.1"/>
    </source>
</evidence>
<accession>A0A8S1HEA9</accession>
<feature type="transmembrane region" description="Helical" evidence="1">
    <location>
        <begin position="46"/>
        <end position="65"/>
    </location>
</feature>
<gene>
    <name evidence="2" type="ORF">CAUJ_LOCUS9484</name>
</gene>
<evidence type="ECO:0000313" key="3">
    <source>
        <dbReference type="Proteomes" id="UP000835052"/>
    </source>
</evidence>
<feature type="transmembrane region" description="Helical" evidence="1">
    <location>
        <begin position="243"/>
        <end position="263"/>
    </location>
</feature>
<reference evidence="2" key="1">
    <citation type="submission" date="2020-10" db="EMBL/GenBank/DDBJ databases">
        <authorList>
            <person name="Kikuchi T."/>
        </authorList>
    </citation>
    <scope>NUCLEOTIDE SEQUENCE</scope>
    <source>
        <strain evidence="2">NKZ352</strain>
    </source>
</reference>
<evidence type="ECO:0000256" key="1">
    <source>
        <dbReference type="SAM" id="Phobius"/>
    </source>
</evidence>
<feature type="transmembrane region" description="Helical" evidence="1">
    <location>
        <begin position="135"/>
        <end position="152"/>
    </location>
</feature>
<name>A0A8S1HEA9_9PELO</name>
<proteinExistence type="predicted"/>
<dbReference type="Proteomes" id="UP000835052">
    <property type="component" value="Unassembled WGS sequence"/>
</dbReference>
<organism evidence="2 3">
    <name type="scientific">Caenorhabditis auriculariae</name>
    <dbReference type="NCBI Taxonomy" id="2777116"/>
    <lineage>
        <taxon>Eukaryota</taxon>
        <taxon>Metazoa</taxon>
        <taxon>Ecdysozoa</taxon>
        <taxon>Nematoda</taxon>
        <taxon>Chromadorea</taxon>
        <taxon>Rhabditida</taxon>
        <taxon>Rhabditina</taxon>
        <taxon>Rhabditomorpha</taxon>
        <taxon>Rhabditoidea</taxon>
        <taxon>Rhabditidae</taxon>
        <taxon>Peloderinae</taxon>
        <taxon>Caenorhabditis</taxon>
    </lineage>
</organism>
<dbReference type="EMBL" id="CAJGYM010000036">
    <property type="protein sequence ID" value="CAD6193565.1"/>
    <property type="molecule type" value="Genomic_DNA"/>
</dbReference>
<sequence length="351" mass="40050">MEASTMSGSNFSQLLTTLMPTTVRRGRPYPLCREWLCDIYFTRDQIISNAIILGRIGIGIIILLLGTKMEKDFMRSITTTIFLTILAAESFTLYCEIVNYLELFTASAKDSKQFIEQYIRWTRDLVNVLFSYNDINSMVMLVLLLYCCRIATHPGNRINAFPTNTMCLILQIIPFFLSILTFVEGVNNTTFMRVLGSISRVVTVVSFLLIVGQIFYSFVVLMRELPYEAATSLDMQVRDARSRLAWTLVYMIIPTLMLAFSAADAVMNVLNVQGGPNTPLRGLTIIVQIVKYLANFHRPTYMVIITMAFLPPYRRAVPLLFCCCSFCPQIHVEPLPRKPTEMSLMYRYADI</sequence>
<dbReference type="AlphaFoldDB" id="A0A8S1HEA9"/>
<feature type="transmembrane region" description="Helical" evidence="1">
    <location>
        <begin position="77"/>
        <end position="101"/>
    </location>
</feature>
<dbReference type="OrthoDB" id="5803948at2759"/>